<keyword evidence="3 5" id="KW-1133">Transmembrane helix</keyword>
<dbReference type="PANTHER" id="PTHR43394:SF4">
    <property type="entry name" value="TOXIN SECRETION ABC TRANSPORTER ATP-BINDING PROTEIN"/>
    <property type="match status" value="1"/>
</dbReference>
<keyword evidence="8" id="KW-1185">Reference proteome</keyword>
<dbReference type="Pfam" id="PF00664">
    <property type="entry name" value="ABC_membrane"/>
    <property type="match status" value="1"/>
</dbReference>
<dbReference type="InterPro" id="IPR036640">
    <property type="entry name" value="ABC1_TM_sf"/>
</dbReference>
<dbReference type="InterPro" id="IPR011527">
    <property type="entry name" value="ABC1_TM_dom"/>
</dbReference>
<gene>
    <name evidence="7" type="ORF">R0137_06000</name>
</gene>
<dbReference type="InterPro" id="IPR039421">
    <property type="entry name" value="Type_1_exporter"/>
</dbReference>
<proteinExistence type="predicted"/>
<dbReference type="RefSeq" id="WP_407329329.1">
    <property type="nucleotide sequence ID" value="NZ_CP136865.1"/>
</dbReference>
<dbReference type="GO" id="GO:0005524">
    <property type="term" value="F:ATP binding"/>
    <property type="evidence" value="ECO:0007669"/>
    <property type="project" value="UniProtKB-KW"/>
</dbReference>
<feature type="transmembrane region" description="Helical" evidence="5">
    <location>
        <begin position="140"/>
        <end position="162"/>
    </location>
</feature>
<dbReference type="SUPFAM" id="SSF52540">
    <property type="entry name" value="P-loop containing nucleoside triphosphate hydrolases"/>
    <property type="match status" value="1"/>
</dbReference>
<feature type="transmembrane region" description="Helical" evidence="5">
    <location>
        <begin position="67"/>
        <end position="91"/>
    </location>
</feature>
<organism evidence="7 8">
    <name type="scientific">Congregibacter brevis</name>
    <dbReference type="NCBI Taxonomy" id="3081201"/>
    <lineage>
        <taxon>Bacteria</taxon>
        <taxon>Pseudomonadati</taxon>
        <taxon>Pseudomonadota</taxon>
        <taxon>Gammaproteobacteria</taxon>
        <taxon>Cellvibrionales</taxon>
        <taxon>Halieaceae</taxon>
        <taxon>Congregibacter</taxon>
    </lineage>
</organism>
<name>A0ABZ0IF79_9GAMM</name>
<evidence type="ECO:0000313" key="7">
    <source>
        <dbReference type="EMBL" id="WOJ98126.1"/>
    </source>
</evidence>
<feature type="transmembrane region" description="Helical" evidence="5">
    <location>
        <begin position="168"/>
        <end position="187"/>
    </location>
</feature>
<keyword evidence="7" id="KW-0547">Nucleotide-binding</keyword>
<dbReference type="PROSITE" id="PS50929">
    <property type="entry name" value="ABC_TM1F"/>
    <property type="match status" value="1"/>
</dbReference>
<dbReference type="Gene3D" id="3.40.50.300">
    <property type="entry name" value="P-loop containing nucleotide triphosphate hydrolases"/>
    <property type="match status" value="1"/>
</dbReference>
<evidence type="ECO:0000256" key="2">
    <source>
        <dbReference type="ARBA" id="ARBA00022692"/>
    </source>
</evidence>
<dbReference type="EMBL" id="CP136865">
    <property type="protein sequence ID" value="WOJ98126.1"/>
    <property type="molecule type" value="Genomic_DNA"/>
</dbReference>
<comment type="subcellular location">
    <subcellularLocation>
        <location evidence="1">Cell membrane</location>
        <topology evidence="1">Multi-pass membrane protein</topology>
    </subcellularLocation>
</comment>
<keyword evidence="4 5" id="KW-0472">Membrane</keyword>
<feature type="transmembrane region" description="Helical" evidence="5">
    <location>
        <begin position="31"/>
        <end position="55"/>
    </location>
</feature>
<feature type="transmembrane region" description="Helical" evidence="5">
    <location>
        <begin position="254"/>
        <end position="277"/>
    </location>
</feature>
<reference evidence="7 8" key="1">
    <citation type="submission" date="2023-10" db="EMBL/GenBank/DDBJ databases">
        <title>Two novel species belonging to the OM43/NOR5 clade.</title>
        <authorList>
            <person name="Park M."/>
        </authorList>
    </citation>
    <scope>NUCLEOTIDE SEQUENCE [LARGE SCALE GENOMIC DNA]</scope>
    <source>
        <strain evidence="7 8">IMCC45268</strain>
    </source>
</reference>
<dbReference type="PANTHER" id="PTHR43394">
    <property type="entry name" value="ATP-DEPENDENT PERMEASE MDL1, MITOCHONDRIAL"/>
    <property type="match status" value="1"/>
</dbReference>
<accession>A0ABZ0IF79</accession>
<dbReference type="Gene3D" id="1.20.1560.10">
    <property type="entry name" value="ABC transporter type 1, transmembrane domain"/>
    <property type="match status" value="1"/>
</dbReference>
<keyword evidence="2 5" id="KW-0812">Transmembrane</keyword>
<evidence type="ECO:0000256" key="4">
    <source>
        <dbReference type="ARBA" id="ARBA00023136"/>
    </source>
</evidence>
<evidence type="ECO:0000256" key="5">
    <source>
        <dbReference type="SAM" id="Phobius"/>
    </source>
</evidence>
<evidence type="ECO:0000313" key="8">
    <source>
        <dbReference type="Proteomes" id="UP001626549"/>
    </source>
</evidence>
<dbReference type="Proteomes" id="UP001626549">
    <property type="component" value="Chromosome"/>
</dbReference>
<evidence type="ECO:0000256" key="1">
    <source>
        <dbReference type="ARBA" id="ARBA00004651"/>
    </source>
</evidence>
<keyword evidence="7" id="KW-0067">ATP-binding</keyword>
<feature type="transmembrane region" description="Helical" evidence="5">
    <location>
        <begin position="283"/>
        <end position="300"/>
    </location>
</feature>
<dbReference type="InterPro" id="IPR027417">
    <property type="entry name" value="P-loop_NTPase"/>
</dbReference>
<evidence type="ECO:0000259" key="6">
    <source>
        <dbReference type="PROSITE" id="PS50929"/>
    </source>
</evidence>
<feature type="domain" description="ABC transmembrane type-1" evidence="6">
    <location>
        <begin position="31"/>
        <end position="312"/>
    </location>
</feature>
<dbReference type="SUPFAM" id="SSF90123">
    <property type="entry name" value="ABC transporter transmembrane region"/>
    <property type="match status" value="1"/>
</dbReference>
<protein>
    <submittedName>
        <fullName evidence="7">ABC transporter ATP-binding protein</fullName>
    </submittedName>
</protein>
<sequence>MVDKHIAAESSLSSLFRFFIGILAPERSYYALAIIYGIGISLLSLATPVSVQMLINTVANIGLTTPLVVLSLTLFFLLMLAGGLNALRIYIMDVFGRRFYARMVSEIALRTVYARNPYFDDRGKSALFNRYFDIIIIMKMLPNLLVGGFTIILQTVVGFLLVSSYHPLLLAFNAGIALLIWMVWFIWGRRGIRSAVELSHRKHYSASWLESLGHANGFYKSEMHISEALRRTDEVTASYMEQHRQHFRHHFSQTLSFLFIYAAASAALLGLGGWLVIIGELSLGQLVAAELVLSVVFLGVSQMGIYLSYLYDVCGAVDELSLFFQVEQDMPTGAHKRIDGDSSLSFSKVVVAPSITLDFKIPARSRVCVYADSHRAQRVFTNLVRGHEAPDSGYIAVGGMDLRELKAYEKRQEIIMLDRPNAVETSIREYLRLSASSAEAVDVMEVLEIVGLAETVTQLSQGLDTELVGTGWPLSIVETMQLKLAAAIISKPRILVLTQAYDGMPEVFLLRAMNALQERCETTIVYFTYENIDLGFDHYLQLGFEQQVMVTDYESLCDLMGLEEHPMRSPLSIYGENAAELNEEQ</sequence>
<evidence type="ECO:0000256" key="3">
    <source>
        <dbReference type="ARBA" id="ARBA00022989"/>
    </source>
</evidence>